<evidence type="ECO:0000256" key="1">
    <source>
        <dbReference type="ARBA" id="ARBA00004496"/>
    </source>
</evidence>
<feature type="active site" evidence="9 11">
    <location>
        <position position="737"/>
    </location>
</feature>
<comment type="subcellular location">
    <subcellularLocation>
        <location evidence="1 9 10">Cytoplasm</location>
    </subcellularLocation>
</comment>
<dbReference type="SMART" id="SM00464">
    <property type="entry name" value="LON"/>
    <property type="match status" value="1"/>
</dbReference>
<dbReference type="InterPro" id="IPR020568">
    <property type="entry name" value="Ribosomal_Su5_D2-typ_SF"/>
</dbReference>
<dbReference type="Pfam" id="PF00004">
    <property type="entry name" value="AAA"/>
    <property type="match status" value="1"/>
</dbReference>
<evidence type="ECO:0000256" key="12">
    <source>
        <dbReference type="RuleBase" id="RU000591"/>
    </source>
</evidence>
<evidence type="ECO:0000256" key="7">
    <source>
        <dbReference type="ARBA" id="ARBA00022840"/>
    </source>
</evidence>
<dbReference type="Gene3D" id="3.40.50.300">
    <property type="entry name" value="P-loop containing nucleotide triphosphate hydrolases"/>
    <property type="match status" value="1"/>
</dbReference>
<dbReference type="InterPro" id="IPR014721">
    <property type="entry name" value="Ribsml_uS5_D2-typ_fold_subgr"/>
</dbReference>
<feature type="active site" evidence="9 11">
    <location>
        <position position="694"/>
    </location>
</feature>
<dbReference type="HAMAP" id="MF_01973">
    <property type="entry name" value="lon_bact"/>
    <property type="match status" value="1"/>
</dbReference>
<evidence type="ECO:0000313" key="15">
    <source>
        <dbReference type="EMBL" id="QTA37833.1"/>
    </source>
</evidence>
<dbReference type="EC" id="3.4.21.53" evidence="9 10"/>
<evidence type="ECO:0000256" key="10">
    <source>
        <dbReference type="PIRNR" id="PIRNR001174"/>
    </source>
</evidence>
<dbReference type="PIRSF" id="PIRSF001174">
    <property type="entry name" value="Lon_proteas"/>
    <property type="match status" value="1"/>
</dbReference>
<dbReference type="SUPFAM" id="SSF88697">
    <property type="entry name" value="PUA domain-like"/>
    <property type="match status" value="1"/>
</dbReference>
<protein>
    <recommendedName>
        <fullName evidence="9 10">Lon protease</fullName>
        <ecNumber evidence="9 10">3.4.21.53</ecNumber>
    </recommendedName>
    <alternativeName>
        <fullName evidence="9">ATP-dependent protease La</fullName>
    </alternativeName>
</protein>
<accession>A0ABX7S913</accession>
<evidence type="ECO:0000256" key="6">
    <source>
        <dbReference type="ARBA" id="ARBA00022825"/>
    </source>
</evidence>
<keyword evidence="6 9" id="KW-0720">Serine protease</keyword>
<evidence type="ECO:0000256" key="8">
    <source>
        <dbReference type="ARBA" id="ARBA00023016"/>
    </source>
</evidence>
<dbReference type="Gene3D" id="1.20.5.5270">
    <property type="match status" value="1"/>
</dbReference>
<keyword evidence="3 9" id="KW-0645">Protease</keyword>
<evidence type="ECO:0000256" key="2">
    <source>
        <dbReference type="ARBA" id="ARBA00022490"/>
    </source>
</evidence>
<gene>
    <name evidence="9 15" type="primary">lon</name>
    <name evidence="15" type="ORF">JYK00_08925</name>
</gene>
<feature type="binding site" evidence="9">
    <location>
        <begin position="374"/>
        <end position="381"/>
    </location>
    <ligand>
        <name>ATP</name>
        <dbReference type="ChEBI" id="CHEBI:30616"/>
    </ligand>
</feature>
<evidence type="ECO:0000256" key="9">
    <source>
        <dbReference type="HAMAP-Rule" id="MF_01973"/>
    </source>
</evidence>
<dbReference type="InterPro" id="IPR008268">
    <property type="entry name" value="Peptidase_S16_AS"/>
</dbReference>
<evidence type="ECO:0000256" key="11">
    <source>
        <dbReference type="PROSITE-ProRule" id="PRU01122"/>
    </source>
</evidence>
<keyword evidence="5 9" id="KW-0378">Hydrolase</keyword>
<dbReference type="PROSITE" id="PS01046">
    <property type="entry name" value="LON_SER"/>
    <property type="match status" value="1"/>
</dbReference>
<dbReference type="NCBIfam" id="TIGR00763">
    <property type="entry name" value="lon"/>
    <property type="match status" value="1"/>
</dbReference>
<feature type="domain" description="Lon proteolytic" evidence="13">
    <location>
        <begin position="609"/>
        <end position="788"/>
    </location>
</feature>
<dbReference type="EMBL" id="CP071446">
    <property type="protein sequence ID" value="QTA37833.1"/>
    <property type="molecule type" value="Genomic_DNA"/>
</dbReference>
<evidence type="ECO:0000313" key="16">
    <source>
        <dbReference type="Proteomes" id="UP000671862"/>
    </source>
</evidence>
<evidence type="ECO:0000259" key="13">
    <source>
        <dbReference type="PROSITE" id="PS51786"/>
    </source>
</evidence>
<comment type="similarity">
    <text evidence="9 10 11 12">Belongs to the peptidase S16 family.</text>
</comment>
<dbReference type="PROSITE" id="PS51786">
    <property type="entry name" value="LON_PROTEOLYTIC"/>
    <property type="match status" value="1"/>
</dbReference>
<dbReference type="InterPro" id="IPR003593">
    <property type="entry name" value="AAA+_ATPase"/>
</dbReference>
<name>A0ABX7S913_9BACT</name>
<dbReference type="SUPFAM" id="SSF54211">
    <property type="entry name" value="Ribosomal protein S5 domain 2-like"/>
    <property type="match status" value="1"/>
</dbReference>
<dbReference type="Gene3D" id="1.20.58.1480">
    <property type="match status" value="1"/>
</dbReference>
<dbReference type="CDD" id="cd19500">
    <property type="entry name" value="RecA-like_Lon"/>
    <property type="match status" value="1"/>
</dbReference>
<dbReference type="InterPro" id="IPR027065">
    <property type="entry name" value="Lon_Prtase"/>
</dbReference>
<dbReference type="InterPro" id="IPR046336">
    <property type="entry name" value="Lon_prtase_N_sf"/>
</dbReference>
<dbReference type="Gene3D" id="2.30.130.40">
    <property type="entry name" value="LON domain-like"/>
    <property type="match status" value="1"/>
</dbReference>
<evidence type="ECO:0000256" key="4">
    <source>
        <dbReference type="ARBA" id="ARBA00022741"/>
    </source>
</evidence>
<dbReference type="Pfam" id="PF22667">
    <property type="entry name" value="Lon_lid"/>
    <property type="match status" value="1"/>
</dbReference>
<keyword evidence="7 9" id="KW-0067">ATP-binding</keyword>
<keyword evidence="16" id="KW-1185">Reference proteome</keyword>
<comment type="function">
    <text evidence="9">ATP-dependent serine protease that mediates the selective degradation of mutant and abnormal proteins as well as certain short-lived regulatory proteins. Required for cellular homeostasis and for survival from DNA damage and developmental changes induced by stress. Degrades polypeptides processively to yield small peptide fragments that are 5 to 10 amino acids long. Binds to DNA in a double-stranded, site-specific manner.</text>
</comment>
<reference evidence="15 16" key="1">
    <citation type="submission" date="2021-03" db="EMBL/GenBank/DDBJ databases">
        <title>Thermosipho ferrireducens sp.nov., an anaerobic thermophilic iron-reducing bacterium isolated from a deep-sea hydrothermal sulfide deposits.</title>
        <authorList>
            <person name="Zeng X."/>
            <person name="Chen Y."/>
            <person name="Shao Z."/>
        </authorList>
    </citation>
    <scope>NUCLEOTIDE SEQUENCE [LARGE SCALE GENOMIC DNA]</scope>
    <source>
        <strain evidence="15 16">JL129W03</strain>
    </source>
</reference>
<evidence type="ECO:0000259" key="14">
    <source>
        <dbReference type="PROSITE" id="PS51787"/>
    </source>
</evidence>
<dbReference type="GO" id="GO:0004252">
    <property type="term" value="F:serine-type endopeptidase activity"/>
    <property type="evidence" value="ECO:0007669"/>
    <property type="project" value="UniProtKB-EC"/>
</dbReference>
<dbReference type="Pfam" id="PF02190">
    <property type="entry name" value="LON_substr_bdg"/>
    <property type="match status" value="1"/>
</dbReference>
<comment type="induction">
    <text evidence="9">By heat shock.</text>
</comment>
<feature type="domain" description="Lon N-terminal" evidence="14">
    <location>
        <begin position="30"/>
        <end position="224"/>
    </location>
</feature>
<keyword evidence="4 9" id="KW-0547">Nucleotide-binding</keyword>
<organism evidence="15 16">
    <name type="scientific">Thermosipho ferrireducens</name>
    <dbReference type="NCBI Taxonomy" id="2571116"/>
    <lineage>
        <taxon>Bacteria</taxon>
        <taxon>Thermotogati</taxon>
        <taxon>Thermotogota</taxon>
        <taxon>Thermotogae</taxon>
        <taxon>Thermotogales</taxon>
        <taxon>Fervidobacteriaceae</taxon>
        <taxon>Thermosipho</taxon>
    </lineage>
</organism>
<dbReference type="Pfam" id="PF05362">
    <property type="entry name" value="Lon_C"/>
    <property type="match status" value="1"/>
</dbReference>
<dbReference type="SMART" id="SM00382">
    <property type="entry name" value="AAA"/>
    <property type="match status" value="1"/>
</dbReference>
<dbReference type="InterPro" id="IPR008269">
    <property type="entry name" value="Lon_proteolytic"/>
</dbReference>
<dbReference type="SUPFAM" id="SSF52540">
    <property type="entry name" value="P-loop containing nucleoside triphosphate hydrolases"/>
    <property type="match status" value="1"/>
</dbReference>
<dbReference type="Gene3D" id="3.30.230.10">
    <property type="match status" value="1"/>
</dbReference>
<keyword evidence="8 9" id="KW-0346">Stress response</keyword>
<comment type="subunit">
    <text evidence="9 10">Homohexamer. Organized in a ring with a central cavity.</text>
</comment>
<evidence type="ECO:0000256" key="5">
    <source>
        <dbReference type="ARBA" id="ARBA00022801"/>
    </source>
</evidence>
<dbReference type="Gene3D" id="1.10.8.60">
    <property type="match status" value="1"/>
</dbReference>
<dbReference type="InterPro" id="IPR054594">
    <property type="entry name" value="Lon_lid"/>
</dbReference>
<dbReference type="InterPro" id="IPR015947">
    <property type="entry name" value="PUA-like_sf"/>
</dbReference>
<sequence>MPKKSKSKFEKLEKQVAKFNEEEIEIPDKLPAIAMRSNVVVYPNTVMPFYVGREKSLYALEEAMENYNQLLFVVSQKDPVIENPKEKDLYKIGTVVRIMQIGKLPDGTFKVLVEGLVRAKRKKSLEKRFFKFELEILKKRYQRTKRLIALMRVVRDEMQKYVQFSRKIPTEALMFLEDMEDPDVFADLAASICPGTLEEKQELLETLHPAERLEKILALISKETELLEIEHQLDQKVKQRIEKSQKEYFLREKLRVIREELGGEEDAEIKELREKIEKGDYPDYVKEKAVFELNRFEKMSPYSPEANVIRNYLDWILNLPWNDETEDNLDIKNARKVLNKEHYGLDEAKERILEFLAVRKLSTSQKAPILCFVGPPGVGKTSLGRSIANALGRKFLRMSLGGLRDEAEIRGHRRTYVGALPGRIIQLIRKAGVKNPVILLDEVDKMGISFQGDPASALLEVLDPEQNKDFVDLYLELPFDLSDVLFVTTANTLYNIPIALKDRMEIIEIPSYTNVEKFYIAKDYIIPKVLSELGNAKSKIRFRKEAIKKVISDYTLEAGVRELERKVRTIVRKAALELVESKNSIIITNKKVEEFLGAPRIKNEDKLQEPTVGVATGLAWTPYGGSTLFVETILYPGKGNLLITGQLGDVMKESAKLALSLTRKICGNSFSEKFSQNDIHVHVPEGAVPKDGPSAGVTLVTSLVSAVKETPVDNNIAMTGEITLRGRILPVGGIKEKVLAAYRKGIKKIILPKQNESDIKKVPEYILEEIELVFVENIEEVLEVALSGENK</sequence>
<dbReference type="PRINTS" id="PR00830">
    <property type="entry name" value="ENDOLAPTASE"/>
</dbReference>
<evidence type="ECO:0000256" key="3">
    <source>
        <dbReference type="ARBA" id="ARBA00022670"/>
    </source>
</evidence>
<dbReference type="PROSITE" id="PS51787">
    <property type="entry name" value="LON_N"/>
    <property type="match status" value="1"/>
</dbReference>
<dbReference type="InterPro" id="IPR027417">
    <property type="entry name" value="P-loop_NTPase"/>
</dbReference>
<comment type="catalytic activity">
    <reaction evidence="9 10 11">
        <text>Hydrolysis of proteins in presence of ATP.</text>
        <dbReference type="EC" id="3.4.21.53"/>
    </reaction>
</comment>
<dbReference type="Proteomes" id="UP000671862">
    <property type="component" value="Chromosome"/>
</dbReference>
<dbReference type="PANTHER" id="PTHR10046">
    <property type="entry name" value="ATP DEPENDENT LON PROTEASE FAMILY MEMBER"/>
    <property type="match status" value="1"/>
</dbReference>
<dbReference type="InterPro" id="IPR027543">
    <property type="entry name" value="Lon_bac"/>
</dbReference>
<dbReference type="InterPro" id="IPR004815">
    <property type="entry name" value="Lon_bac/euk-typ"/>
</dbReference>
<keyword evidence="2 9" id="KW-0963">Cytoplasm</keyword>
<dbReference type="RefSeq" id="WP_207566554.1">
    <property type="nucleotide sequence ID" value="NZ_CP071446.1"/>
</dbReference>
<proteinExistence type="evidence at transcript level"/>
<dbReference type="InterPro" id="IPR003959">
    <property type="entry name" value="ATPase_AAA_core"/>
</dbReference>
<dbReference type="InterPro" id="IPR003111">
    <property type="entry name" value="Lon_prtase_N"/>
</dbReference>